<evidence type="ECO:0000256" key="10">
    <source>
        <dbReference type="HAMAP-Rule" id="MF_00185"/>
    </source>
</evidence>
<evidence type="ECO:0000256" key="8">
    <source>
        <dbReference type="ARBA" id="ARBA00022842"/>
    </source>
</evidence>
<comment type="subunit">
    <text evidence="10">Monomer.</text>
</comment>
<keyword evidence="15" id="KW-1185">Reference proteome</keyword>
<dbReference type="Proteomes" id="UP001548713">
    <property type="component" value="Unassembled WGS sequence"/>
</dbReference>
<evidence type="ECO:0000256" key="9">
    <source>
        <dbReference type="ARBA" id="ARBA00049563"/>
    </source>
</evidence>
<feature type="binding site" evidence="10">
    <location>
        <begin position="25"/>
        <end position="32"/>
    </location>
    <ligand>
        <name>ATP</name>
        <dbReference type="ChEBI" id="CHEBI:30616"/>
    </ligand>
</feature>
<evidence type="ECO:0000256" key="3">
    <source>
        <dbReference type="ARBA" id="ARBA00005842"/>
    </source>
</evidence>
<comment type="caution">
    <text evidence="14">The sequence shown here is derived from an EMBL/GenBank/DDBJ whole genome shotgun (WGS) entry which is preliminary data.</text>
</comment>
<dbReference type="EMBL" id="JBEWLY010000019">
    <property type="protein sequence ID" value="MET1756273.1"/>
    <property type="molecule type" value="Genomic_DNA"/>
</dbReference>
<dbReference type="EC" id="2.5.1.75" evidence="10"/>
<evidence type="ECO:0000256" key="2">
    <source>
        <dbReference type="ARBA" id="ARBA00003213"/>
    </source>
</evidence>
<evidence type="ECO:0000256" key="4">
    <source>
        <dbReference type="ARBA" id="ARBA00022679"/>
    </source>
</evidence>
<comment type="catalytic activity">
    <reaction evidence="9 10 11">
        <text>adenosine(37) in tRNA + dimethylallyl diphosphate = N(6)-dimethylallyladenosine(37) in tRNA + diphosphate</text>
        <dbReference type="Rhea" id="RHEA:26482"/>
        <dbReference type="Rhea" id="RHEA-COMP:10162"/>
        <dbReference type="Rhea" id="RHEA-COMP:10375"/>
        <dbReference type="ChEBI" id="CHEBI:33019"/>
        <dbReference type="ChEBI" id="CHEBI:57623"/>
        <dbReference type="ChEBI" id="CHEBI:74411"/>
        <dbReference type="ChEBI" id="CHEBI:74415"/>
        <dbReference type="EC" id="2.5.1.75"/>
    </reaction>
</comment>
<comment type="function">
    <text evidence="2 10 12">Catalyzes the transfer of a dimethylallyl group onto the adenine at position 37 in tRNAs that read codons beginning with uridine, leading to the formation of N6-(dimethylallyl)adenosine (i(6)A).</text>
</comment>
<keyword evidence="6 10" id="KW-0547">Nucleotide-binding</keyword>
<dbReference type="InterPro" id="IPR039657">
    <property type="entry name" value="Dimethylallyltransferase"/>
</dbReference>
<protein>
    <recommendedName>
        <fullName evidence="10">tRNA dimethylallyltransferase</fullName>
        <ecNumber evidence="10">2.5.1.75</ecNumber>
    </recommendedName>
    <alternativeName>
        <fullName evidence="10">Dimethylallyl diphosphate:tRNA dimethylallyltransferase</fullName>
        <shortName evidence="10">DMAPP:tRNA dimethylallyltransferase</shortName>
        <shortName evidence="10">DMATase</shortName>
    </alternativeName>
    <alternativeName>
        <fullName evidence="10">Isopentenyl-diphosphate:tRNA isopentenyltransferase</fullName>
        <shortName evidence="10">IPP transferase</shortName>
        <shortName evidence="10">IPPT</shortName>
        <shortName evidence="10">IPTase</shortName>
    </alternativeName>
</protein>
<evidence type="ECO:0000313" key="14">
    <source>
        <dbReference type="EMBL" id="MET1756273.1"/>
    </source>
</evidence>
<proteinExistence type="inferred from homology"/>
<gene>
    <name evidence="10 14" type="primary">miaA</name>
    <name evidence="14" type="ORF">ABVV53_12515</name>
</gene>
<evidence type="ECO:0000256" key="13">
    <source>
        <dbReference type="RuleBase" id="RU003785"/>
    </source>
</evidence>
<evidence type="ECO:0000256" key="11">
    <source>
        <dbReference type="RuleBase" id="RU003783"/>
    </source>
</evidence>
<reference evidence="14 15" key="1">
    <citation type="submission" date="2024-07" db="EMBL/GenBank/DDBJ databases">
        <title>Novosphingobium kalidii RD2P27.</title>
        <authorList>
            <person name="Sun J.-Q."/>
        </authorList>
    </citation>
    <scope>NUCLEOTIDE SEQUENCE [LARGE SCALE GENOMIC DNA]</scope>
    <source>
        <strain evidence="14 15">RD2P27</strain>
    </source>
</reference>
<dbReference type="NCBIfam" id="TIGR00174">
    <property type="entry name" value="miaA"/>
    <property type="match status" value="1"/>
</dbReference>
<name>A0ABV2D350_9SPHN</name>
<evidence type="ECO:0000256" key="6">
    <source>
        <dbReference type="ARBA" id="ARBA00022741"/>
    </source>
</evidence>
<accession>A0ABV2D350</accession>
<feature type="site" description="Interaction with substrate tRNA" evidence="10">
    <location>
        <position position="121"/>
    </location>
</feature>
<keyword evidence="4 10" id="KW-0808">Transferase</keyword>
<dbReference type="RefSeq" id="WP_353984762.1">
    <property type="nucleotide sequence ID" value="NZ_JBEWLY010000019.1"/>
</dbReference>
<evidence type="ECO:0000313" key="15">
    <source>
        <dbReference type="Proteomes" id="UP001548713"/>
    </source>
</evidence>
<dbReference type="InterPro" id="IPR018022">
    <property type="entry name" value="IPT"/>
</dbReference>
<dbReference type="Pfam" id="PF01715">
    <property type="entry name" value="IPPT"/>
    <property type="match status" value="1"/>
</dbReference>
<comment type="caution">
    <text evidence="10">Lacks conserved residue(s) required for the propagation of feature annotation.</text>
</comment>
<dbReference type="HAMAP" id="MF_00185">
    <property type="entry name" value="IPP_trans"/>
    <property type="match status" value="1"/>
</dbReference>
<comment type="cofactor">
    <cofactor evidence="1 10">
        <name>Mg(2+)</name>
        <dbReference type="ChEBI" id="CHEBI:18420"/>
    </cofactor>
</comment>
<evidence type="ECO:0000256" key="1">
    <source>
        <dbReference type="ARBA" id="ARBA00001946"/>
    </source>
</evidence>
<evidence type="ECO:0000256" key="7">
    <source>
        <dbReference type="ARBA" id="ARBA00022840"/>
    </source>
</evidence>
<dbReference type="Gene3D" id="1.10.20.140">
    <property type="match status" value="1"/>
</dbReference>
<dbReference type="PANTHER" id="PTHR11088">
    <property type="entry name" value="TRNA DIMETHYLALLYLTRANSFERASE"/>
    <property type="match status" value="1"/>
</dbReference>
<dbReference type="Gene3D" id="3.40.50.300">
    <property type="entry name" value="P-loop containing nucleotide triphosphate hydrolases"/>
    <property type="match status" value="1"/>
</dbReference>
<dbReference type="SUPFAM" id="SSF52540">
    <property type="entry name" value="P-loop containing nucleoside triphosphate hydrolases"/>
    <property type="match status" value="1"/>
</dbReference>
<feature type="region of interest" description="Interaction with substrate tRNA" evidence="10">
    <location>
        <begin position="55"/>
        <end position="58"/>
    </location>
</feature>
<keyword evidence="7 10" id="KW-0067">ATP-binding</keyword>
<keyword evidence="8 10" id="KW-0460">Magnesium</keyword>
<evidence type="ECO:0000256" key="5">
    <source>
        <dbReference type="ARBA" id="ARBA00022694"/>
    </source>
</evidence>
<dbReference type="InterPro" id="IPR027417">
    <property type="entry name" value="P-loop_NTPase"/>
</dbReference>
<feature type="binding site" evidence="10">
    <location>
        <begin position="27"/>
        <end position="32"/>
    </location>
    <ligand>
        <name>substrate</name>
    </ligand>
</feature>
<evidence type="ECO:0000256" key="12">
    <source>
        <dbReference type="RuleBase" id="RU003784"/>
    </source>
</evidence>
<comment type="similarity">
    <text evidence="3 10 13">Belongs to the IPP transferase family.</text>
</comment>
<organism evidence="14 15">
    <name type="scientific">Novosphingobium kalidii</name>
    <dbReference type="NCBI Taxonomy" id="3230299"/>
    <lineage>
        <taxon>Bacteria</taxon>
        <taxon>Pseudomonadati</taxon>
        <taxon>Pseudomonadota</taxon>
        <taxon>Alphaproteobacteria</taxon>
        <taxon>Sphingomonadales</taxon>
        <taxon>Sphingomonadaceae</taxon>
        <taxon>Novosphingobium</taxon>
    </lineage>
</organism>
<dbReference type="GO" id="GO:0052381">
    <property type="term" value="F:tRNA dimethylallyltransferase activity"/>
    <property type="evidence" value="ECO:0007669"/>
    <property type="project" value="UniProtKB-EC"/>
</dbReference>
<feature type="site" description="Interaction with substrate tRNA" evidence="10">
    <location>
        <position position="143"/>
    </location>
</feature>
<keyword evidence="5 10" id="KW-0819">tRNA processing</keyword>
<sequence>MSTRNSSDWFLETDADRPPLALIAGPTASGKSDCAVALAQAIEAQGKRAVVINADSAQVYADLAVLSARPSANEMGGIEHRLFGTWDGAQSCSAADWAAAARAEIDAAHAANAVPVLVGGTGLYIRTLIEGIAPVPPIDPAIREAVRALPVEAAYLALRREDPERASRLAPADAARIARALEVVRSTGVTLIKWQGRSEGGIGGRVAVRAAILLPAREALYARCNMRLSRMIERGAADEVTRLLARKLDPNLPVMRAIGVPEIAAYLRGEIDLEQANALAAQATRNYAKRQYTWLRHQPPSDWARIQFEDFSATLPSETLLQHFGLTGHKR</sequence>
<dbReference type="PANTHER" id="PTHR11088:SF60">
    <property type="entry name" value="TRNA DIMETHYLALLYLTRANSFERASE"/>
    <property type="match status" value="1"/>
</dbReference>